<dbReference type="RefSeq" id="WP_307277022.1">
    <property type="nucleotide sequence ID" value="NZ_JAUSZT010000002.1"/>
</dbReference>
<comment type="similarity">
    <text evidence="2 5">Belongs to the aldose epimerase family.</text>
</comment>
<dbReference type="GO" id="GO:0004034">
    <property type="term" value="F:aldose 1-epimerase activity"/>
    <property type="evidence" value="ECO:0007669"/>
    <property type="project" value="UniProtKB-EC"/>
</dbReference>
<dbReference type="Gene3D" id="2.70.98.10">
    <property type="match status" value="1"/>
</dbReference>
<dbReference type="Proteomes" id="UP001237780">
    <property type="component" value="Unassembled WGS sequence"/>
</dbReference>
<evidence type="ECO:0000313" key="6">
    <source>
        <dbReference type="EMBL" id="MDQ0995563.1"/>
    </source>
</evidence>
<dbReference type="NCBIfam" id="NF008277">
    <property type="entry name" value="PRK11055.1"/>
    <property type="match status" value="1"/>
</dbReference>
<sequence>MQDRIFGQVNGVDIHEVTLRSDGGVEAKILTWGAAVRDLLIPTPLGKQRVVIGFDTIDDYTADTAHAGTIAGRFANRIAQGRFELDGKDYQLPLNQDGKHTLHGGGDGQGFSRRPWRLEAHDASSVTMSLQSPDGDAGFPGSLDVQCVYRLLDPGTLKVELTATTDAPTLCNLASHGYFNLELPVGFKNAPVPSAIDHEFLAEADFYTPVDHDLIPTGEIRSVYGTPFDFHKPRPLRNQQKVNYDLGFVLRETVSADKKLIHAGTLSGPKTRMAMDVYTTEPHLQLYDGGAFNGPAVGLDGARYGRHCGICLEPQRYPDSPNRSHFVGAVLRPNETYRQVTEYRFRTF</sequence>
<comment type="catalytic activity">
    <reaction evidence="5">
        <text>alpha-D-glucose = beta-D-glucose</text>
        <dbReference type="Rhea" id="RHEA:10264"/>
        <dbReference type="ChEBI" id="CHEBI:15903"/>
        <dbReference type="ChEBI" id="CHEBI:17925"/>
        <dbReference type="EC" id="5.1.3.3"/>
    </reaction>
</comment>
<keyword evidence="4 5" id="KW-0119">Carbohydrate metabolism</keyword>
<evidence type="ECO:0000256" key="5">
    <source>
        <dbReference type="PIRNR" id="PIRNR005096"/>
    </source>
</evidence>
<accession>A0ABU0S495</accession>
<gene>
    <name evidence="6" type="ORF">QFZ34_000740</name>
</gene>
<dbReference type="CDD" id="cd09019">
    <property type="entry name" value="galactose_mutarotase_like"/>
    <property type="match status" value="1"/>
</dbReference>
<reference evidence="6 7" key="1">
    <citation type="submission" date="2023-07" db="EMBL/GenBank/DDBJ databases">
        <title>Comparative genomics of wheat-associated soil bacteria to identify genetic determinants of phenazine resistance.</title>
        <authorList>
            <person name="Mouncey N."/>
        </authorList>
    </citation>
    <scope>NUCLEOTIDE SEQUENCE [LARGE SCALE GENOMIC DNA]</scope>
    <source>
        <strain evidence="6 7">W4I11</strain>
    </source>
</reference>
<evidence type="ECO:0000256" key="2">
    <source>
        <dbReference type="ARBA" id="ARBA00006206"/>
    </source>
</evidence>
<dbReference type="InterPro" id="IPR011013">
    <property type="entry name" value="Gal_mutarotase_sf_dom"/>
</dbReference>
<dbReference type="SUPFAM" id="SSF74650">
    <property type="entry name" value="Galactose mutarotase-like"/>
    <property type="match status" value="1"/>
</dbReference>
<dbReference type="EMBL" id="JAUSZT010000002">
    <property type="protein sequence ID" value="MDQ0995563.1"/>
    <property type="molecule type" value="Genomic_DNA"/>
</dbReference>
<dbReference type="InterPro" id="IPR047215">
    <property type="entry name" value="Galactose_mutarotase-like"/>
</dbReference>
<evidence type="ECO:0000256" key="3">
    <source>
        <dbReference type="ARBA" id="ARBA00023235"/>
    </source>
</evidence>
<keyword evidence="7" id="KW-1185">Reference proteome</keyword>
<dbReference type="InterPro" id="IPR008183">
    <property type="entry name" value="Aldose_1/G6P_1-epimerase"/>
</dbReference>
<evidence type="ECO:0000313" key="7">
    <source>
        <dbReference type="Proteomes" id="UP001237780"/>
    </source>
</evidence>
<dbReference type="Pfam" id="PF01263">
    <property type="entry name" value="Aldose_epim"/>
    <property type="match status" value="1"/>
</dbReference>
<protein>
    <recommendedName>
        <fullName evidence="5">Aldose 1-epimerase</fullName>
        <ecNumber evidence="5">5.1.3.3</ecNumber>
    </recommendedName>
</protein>
<dbReference type="InterPro" id="IPR015443">
    <property type="entry name" value="Aldose_1-epimerase"/>
</dbReference>
<evidence type="ECO:0000256" key="4">
    <source>
        <dbReference type="ARBA" id="ARBA00023277"/>
    </source>
</evidence>
<proteinExistence type="inferred from homology"/>
<name>A0ABU0S495_9HYPH</name>
<dbReference type="InterPro" id="IPR014718">
    <property type="entry name" value="GH-type_carb-bd"/>
</dbReference>
<comment type="pathway">
    <text evidence="1 5">Carbohydrate metabolism; hexose metabolism.</text>
</comment>
<dbReference type="EC" id="5.1.3.3" evidence="5"/>
<dbReference type="PIRSF" id="PIRSF005096">
    <property type="entry name" value="GALM"/>
    <property type="match status" value="1"/>
</dbReference>
<dbReference type="PANTHER" id="PTHR10091">
    <property type="entry name" value="ALDOSE-1-EPIMERASE"/>
    <property type="match status" value="1"/>
</dbReference>
<dbReference type="PANTHER" id="PTHR10091:SF0">
    <property type="entry name" value="GALACTOSE MUTAROTASE"/>
    <property type="match status" value="1"/>
</dbReference>
<organism evidence="6 7">
    <name type="scientific">Phyllobacterium ifriqiyense</name>
    <dbReference type="NCBI Taxonomy" id="314238"/>
    <lineage>
        <taxon>Bacteria</taxon>
        <taxon>Pseudomonadati</taxon>
        <taxon>Pseudomonadota</taxon>
        <taxon>Alphaproteobacteria</taxon>
        <taxon>Hyphomicrobiales</taxon>
        <taxon>Phyllobacteriaceae</taxon>
        <taxon>Phyllobacterium</taxon>
    </lineage>
</organism>
<comment type="caution">
    <text evidence="6">The sequence shown here is derived from an EMBL/GenBank/DDBJ whole genome shotgun (WGS) entry which is preliminary data.</text>
</comment>
<keyword evidence="3 5" id="KW-0413">Isomerase</keyword>
<evidence type="ECO:0000256" key="1">
    <source>
        <dbReference type="ARBA" id="ARBA00005028"/>
    </source>
</evidence>